<dbReference type="GO" id="GO:0009052">
    <property type="term" value="P:pentose-phosphate shunt, non-oxidative branch"/>
    <property type="evidence" value="ECO:0007669"/>
    <property type="project" value="UniProtKB-UniRule"/>
</dbReference>
<dbReference type="Proteomes" id="UP000672602">
    <property type="component" value="Unassembled WGS sequence"/>
</dbReference>
<evidence type="ECO:0000313" key="5">
    <source>
        <dbReference type="Proteomes" id="UP000672602"/>
    </source>
</evidence>
<comment type="function">
    <text evidence="3">Catalyzes the reversible conversion of ribose-5-phosphate to ribulose 5-phosphate.</text>
</comment>
<evidence type="ECO:0000256" key="2">
    <source>
        <dbReference type="ARBA" id="ARBA00023235"/>
    </source>
</evidence>
<evidence type="ECO:0000256" key="3">
    <source>
        <dbReference type="HAMAP-Rule" id="MF_00170"/>
    </source>
</evidence>
<dbReference type="Gene3D" id="3.40.50.1360">
    <property type="match status" value="1"/>
</dbReference>
<proteinExistence type="inferred from homology"/>
<feature type="binding site" evidence="3">
    <location>
        <begin position="97"/>
        <end position="100"/>
    </location>
    <ligand>
        <name>substrate</name>
    </ligand>
</feature>
<gene>
    <name evidence="3 4" type="primary">rpiA</name>
    <name evidence="4" type="ORF">KAJ83_12395</name>
</gene>
<comment type="subunit">
    <text evidence="3">Homodimer.</text>
</comment>
<feature type="active site" description="Proton acceptor" evidence="3">
    <location>
        <position position="106"/>
    </location>
</feature>
<dbReference type="Pfam" id="PF06026">
    <property type="entry name" value="Rib_5-P_isom_A"/>
    <property type="match status" value="1"/>
</dbReference>
<feature type="binding site" evidence="3">
    <location>
        <begin position="29"/>
        <end position="32"/>
    </location>
    <ligand>
        <name>substrate</name>
    </ligand>
</feature>
<dbReference type="RefSeq" id="WP_210682386.1">
    <property type="nucleotide sequence ID" value="NZ_JAGMWN010000005.1"/>
</dbReference>
<dbReference type="InterPro" id="IPR020672">
    <property type="entry name" value="Ribose5P_isomerase_typA_subgr"/>
</dbReference>
<dbReference type="NCBIfam" id="TIGR00021">
    <property type="entry name" value="rpiA"/>
    <property type="match status" value="1"/>
</dbReference>
<feature type="binding site" evidence="3">
    <location>
        <begin position="84"/>
        <end position="87"/>
    </location>
    <ligand>
        <name>substrate</name>
    </ligand>
</feature>
<evidence type="ECO:0000256" key="1">
    <source>
        <dbReference type="ARBA" id="ARBA00001713"/>
    </source>
</evidence>
<sequence length="232" mass="24530">MSEQDRQKQLVGEAAAGHVEDGMTIGLGTGSTVERFAESLGRRIAEGLSVRALPTSEASIDLAHRFDIPLIDWTVTTHLDLCIDGADEVAPDLSMIKGGGGALLWEKIVASAASRRLYIADSSKLVGALGTFPLPVEVVRFGHQATAEKLAAHCPDLARREKGGEPFVTDSGNFIYDCRFGRIDDPAALEAALGAIPGVVECGLFVGMADSLIALRDGVVVTVDGQTDVWWG</sequence>
<keyword evidence="2 3" id="KW-0413">Isomerase</keyword>
<dbReference type="InterPro" id="IPR004788">
    <property type="entry name" value="Ribose5P_isomerase_type_A"/>
</dbReference>
<reference evidence="4" key="1">
    <citation type="submission" date="2021-04" db="EMBL/GenBank/DDBJ databases">
        <authorList>
            <person name="Zhang D.-C."/>
        </authorList>
    </citation>
    <scope>NUCLEOTIDE SEQUENCE</scope>
    <source>
        <strain evidence="4">CGMCC 1.15697</strain>
    </source>
</reference>
<dbReference type="GO" id="GO:0006014">
    <property type="term" value="P:D-ribose metabolic process"/>
    <property type="evidence" value="ECO:0007669"/>
    <property type="project" value="TreeGrafter"/>
</dbReference>
<dbReference type="EC" id="5.3.1.6" evidence="3"/>
<dbReference type="CDD" id="cd01398">
    <property type="entry name" value="RPI_A"/>
    <property type="match status" value="1"/>
</dbReference>
<organism evidence="4 5">
    <name type="scientific">Marivibrio halodurans</name>
    <dbReference type="NCBI Taxonomy" id="2039722"/>
    <lineage>
        <taxon>Bacteria</taxon>
        <taxon>Pseudomonadati</taxon>
        <taxon>Pseudomonadota</taxon>
        <taxon>Alphaproteobacteria</taxon>
        <taxon>Rhodospirillales</taxon>
        <taxon>Rhodospirillaceae</taxon>
        <taxon>Marivibrio</taxon>
    </lineage>
</organism>
<dbReference type="PANTHER" id="PTHR11934:SF0">
    <property type="entry name" value="RIBOSE-5-PHOSPHATE ISOMERASE"/>
    <property type="match status" value="1"/>
</dbReference>
<dbReference type="SUPFAM" id="SSF100950">
    <property type="entry name" value="NagB/RpiA/CoA transferase-like"/>
    <property type="match status" value="1"/>
</dbReference>
<accession>A0A8J7SNP8</accession>
<protein>
    <recommendedName>
        <fullName evidence="3">Ribose-5-phosphate isomerase A</fullName>
        <ecNumber evidence="3">5.3.1.6</ecNumber>
    </recommendedName>
    <alternativeName>
        <fullName evidence="3">Phosphoriboisomerase A</fullName>
        <shortName evidence="3">PRI</shortName>
    </alternativeName>
</protein>
<dbReference type="GO" id="GO:0005829">
    <property type="term" value="C:cytosol"/>
    <property type="evidence" value="ECO:0007669"/>
    <property type="project" value="TreeGrafter"/>
</dbReference>
<keyword evidence="5" id="KW-1185">Reference proteome</keyword>
<dbReference type="PANTHER" id="PTHR11934">
    <property type="entry name" value="RIBOSE-5-PHOSPHATE ISOMERASE"/>
    <property type="match status" value="1"/>
</dbReference>
<evidence type="ECO:0000313" key="4">
    <source>
        <dbReference type="EMBL" id="MBP5857811.1"/>
    </source>
</evidence>
<comment type="caution">
    <text evidence="4">The sequence shown here is derived from an EMBL/GenBank/DDBJ whole genome shotgun (WGS) entry which is preliminary data.</text>
</comment>
<dbReference type="InterPro" id="IPR037171">
    <property type="entry name" value="NagB/RpiA_transferase-like"/>
</dbReference>
<comment type="catalytic activity">
    <reaction evidence="1 3">
        <text>aldehydo-D-ribose 5-phosphate = D-ribulose 5-phosphate</text>
        <dbReference type="Rhea" id="RHEA:14657"/>
        <dbReference type="ChEBI" id="CHEBI:58121"/>
        <dbReference type="ChEBI" id="CHEBI:58273"/>
        <dbReference type="EC" id="5.3.1.6"/>
    </reaction>
</comment>
<dbReference type="SUPFAM" id="SSF75445">
    <property type="entry name" value="D-ribose-5-phosphate isomerase (RpiA), lid domain"/>
    <property type="match status" value="1"/>
</dbReference>
<dbReference type="NCBIfam" id="NF001924">
    <property type="entry name" value="PRK00702.1"/>
    <property type="match status" value="1"/>
</dbReference>
<feature type="binding site" evidence="3">
    <location>
        <position position="124"/>
    </location>
    <ligand>
        <name>substrate</name>
    </ligand>
</feature>
<name>A0A8J7SNP8_9PROT</name>
<dbReference type="GO" id="GO:0004751">
    <property type="term" value="F:ribose-5-phosphate isomerase activity"/>
    <property type="evidence" value="ECO:0007669"/>
    <property type="project" value="UniProtKB-UniRule"/>
</dbReference>
<dbReference type="FunFam" id="3.40.50.1360:FF:000001">
    <property type="entry name" value="Ribose-5-phosphate isomerase A"/>
    <property type="match status" value="1"/>
</dbReference>
<dbReference type="Gene3D" id="3.30.70.260">
    <property type="match status" value="1"/>
</dbReference>
<comment type="similarity">
    <text evidence="3">Belongs to the ribose 5-phosphate isomerase family.</text>
</comment>
<comment type="pathway">
    <text evidence="3">Carbohydrate degradation; pentose phosphate pathway; D-ribose 5-phosphate from D-ribulose 5-phosphate (non-oxidative stage): step 1/1.</text>
</comment>
<dbReference type="EMBL" id="JAGMWN010000005">
    <property type="protein sequence ID" value="MBP5857811.1"/>
    <property type="molecule type" value="Genomic_DNA"/>
</dbReference>
<dbReference type="AlphaFoldDB" id="A0A8J7SNP8"/>
<dbReference type="HAMAP" id="MF_00170">
    <property type="entry name" value="Rib_5P_isom_A"/>
    <property type="match status" value="1"/>
</dbReference>
<dbReference type="UniPathway" id="UPA00115">
    <property type="reaction ID" value="UER00412"/>
</dbReference>